<dbReference type="EMBL" id="PNXQ01000014">
    <property type="protein sequence ID" value="TKH43117.1"/>
    <property type="molecule type" value="Genomic_DNA"/>
</dbReference>
<evidence type="ECO:0000256" key="1">
    <source>
        <dbReference type="ARBA" id="ARBA00006354"/>
    </source>
</evidence>
<gene>
    <name evidence="3" type="ORF">C1I60_16505</name>
</gene>
<evidence type="ECO:0000313" key="4">
    <source>
        <dbReference type="Proteomes" id="UP000308114"/>
    </source>
</evidence>
<dbReference type="Pfam" id="PF13541">
    <property type="entry name" value="ChlI"/>
    <property type="match status" value="1"/>
</dbReference>
<comment type="caution">
    <text evidence="3">The sequence shown here is derived from an EMBL/GenBank/DDBJ whole genome shotgun (WGS) entry which is preliminary data.</text>
</comment>
<sequence>MYGKLHGACLYGIDGVLIEVETDLSNGLPQTAIIGLPDSAIREAVERVRAAIKNCGFKYPSQRVTINLAPADLRKEGSSFDFAIALGLLTTSEQVVLPAGERTLFIGELALDGSIRPVNGVLSMVDLAKREGFHSVLLPEENAGEARLITDIRIYAVRHLMDLIPAKDHAQYIIEGQSKDRNTNDLPDPMDDEGTNQTGNQIISQDIKQAMDPAPKAIPNEAEHYVQGKRITVRQRAMIHSYDHLPQADQIPMCEVKDVIDVMEDYSDVLGQLHAKRALVIAAAGMHNIILIGPPGAGKTMLIRRLPSILPPLTEKEALEVTKIYSAAGKWKESSPHLMNIRPFRSPHHTISAAGLVGGGGIPKPGEISLAHRGILFLDELPEFSRHVLEVLRQPLEDRNVTISRSRAVFKYPAHFLLAASMNPCHCGFFGSDTQHQRCTCSSSVVARYRSRISGPLLDRIDLQLEVTQPKDWREEKESLSSAEMRRQVLAAQRIQIDRYNKLPFSWNSELSGQMLRKYAVLELHAAELLDQTMDALGLSMRAYDRILKLSRTIADLGQSEQIMVSHVAEAIQYRNMDRAQANIPEE</sequence>
<dbReference type="RefSeq" id="WP_137062707.1">
    <property type="nucleotide sequence ID" value="NZ_PNXQ01000014.1"/>
</dbReference>
<dbReference type="InterPro" id="IPR000523">
    <property type="entry name" value="Mg_chelatse_chII-like_cat_dom"/>
</dbReference>
<dbReference type="SUPFAM" id="SSF54211">
    <property type="entry name" value="Ribosomal protein S5 domain 2-like"/>
    <property type="match status" value="1"/>
</dbReference>
<dbReference type="Gene3D" id="3.30.230.10">
    <property type="match status" value="1"/>
</dbReference>
<dbReference type="AlphaFoldDB" id="A0A4U2PUJ7"/>
<evidence type="ECO:0000259" key="2">
    <source>
        <dbReference type="SMART" id="SM00382"/>
    </source>
</evidence>
<accession>A0A4U2PUJ7</accession>
<dbReference type="InterPro" id="IPR025158">
    <property type="entry name" value="Mg_chelat-rel_C"/>
</dbReference>
<dbReference type="PANTHER" id="PTHR32039:SF7">
    <property type="entry name" value="COMPETENCE PROTEIN COMM"/>
    <property type="match status" value="1"/>
</dbReference>
<dbReference type="GO" id="GO:0005524">
    <property type="term" value="F:ATP binding"/>
    <property type="evidence" value="ECO:0007669"/>
    <property type="project" value="InterPro"/>
</dbReference>
<dbReference type="NCBIfam" id="TIGR00368">
    <property type="entry name" value="YifB family Mg chelatase-like AAA ATPase"/>
    <property type="match status" value="1"/>
</dbReference>
<dbReference type="Pfam" id="PF01078">
    <property type="entry name" value="Mg_chelatase"/>
    <property type="match status" value="1"/>
</dbReference>
<feature type="domain" description="AAA+ ATPase" evidence="2">
    <location>
        <begin position="285"/>
        <end position="471"/>
    </location>
</feature>
<dbReference type="SMART" id="SM00382">
    <property type="entry name" value="AAA"/>
    <property type="match status" value="1"/>
</dbReference>
<dbReference type="SUPFAM" id="SSF52540">
    <property type="entry name" value="P-loop containing nucleoside triphosphate hydrolases"/>
    <property type="match status" value="1"/>
</dbReference>
<dbReference type="Pfam" id="PF13335">
    <property type="entry name" value="Mg_chelatase_C"/>
    <property type="match status" value="1"/>
</dbReference>
<dbReference type="InterPro" id="IPR014721">
    <property type="entry name" value="Ribsml_uS5_D2-typ_fold_subgr"/>
</dbReference>
<dbReference type="Gene3D" id="3.40.50.300">
    <property type="entry name" value="P-loop containing nucleotide triphosphate hydrolases"/>
    <property type="match status" value="1"/>
</dbReference>
<dbReference type="InterPro" id="IPR045006">
    <property type="entry name" value="CHLI-like"/>
</dbReference>
<organism evidence="3 4">
    <name type="scientific">Paenibacillus terrae</name>
    <dbReference type="NCBI Taxonomy" id="159743"/>
    <lineage>
        <taxon>Bacteria</taxon>
        <taxon>Bacillati</taxon>
        <taxon>Bacillota</taxon>
        <taxon>Bacilli</taxon>
        <taxon>Bacillales</taxon>
        <taxon>Paenibacillaceae</taxon>
        <taxon>Paenibacillus</taxon>
    </lineage>
</organism>
<evidence type="ECO:0000313" key="3">
    <source>
        <dbReference type="EMBL" id="TKH43117.1"/>
    </source>
</evidence>
<comment type="similarity">
    <text evidence="1">Belongs to the Mg-chelatase subunits D/I family. ComM subfamily.</text>
</comment>
<dbReference type="PANTHER" id="PTHR32039">
    <property type="entry name" value="MAGNESIUM-CHELATASE SUBUNIT CHLI"/>
    <property type="match status" value="1"/>
</dbReference>
<reference evidence="3 4" key="1">
    <citation type="submission" date="2018-01" db="EMBL/GenBank/DDBJ databases">
        <title>Bacillales members from the olive rhizosphere are effective biological control agents against Verticillium dahliae.</title>
        <authorList>
            <person name="Gomez-Lama C."/>
            <person name="Legarda G."/>
            <person name="Ruano-Rosa D."/>
            <person name="Pizarro-Tobias P."/>
            <person name="Valverde-Corredor A."/>
            <person name="Niqui J.L."/>
            <person name="Trivino J.C."/>
            <person name="Roca A."/>
            <person name="Mercado-Blanco J."/>
        </authorList>
    </citation>
    <scope>NUCLEOTIDE SEQUENCE [LARGE SCALE GENOMIC DNA]</scope>
    <source>
        <strain evidence="3 4">PIC167</strain>
    </source>
</reference>
<dbReference type="Proteomes" id="UP000308114">
    <property type="component" value="Unassembled WGS sequence"/>
</dbReference>
<protein>
    <submittedName>
        <fullName evidence="3">Fis family transcriptional regulator</fullName>
    </submittedName>
</protein>
<dbReference type="InterPro" id="IPR020568">
    <property type="entry name" value="Ribosomal_Su5_D2-typ_SF"/>
</dbReference>
<dbReference type="InterPro" id="IPR004482">
    <property type="entry name" value="Mg_chelat-rel"/>
</dbReference>
<name>A0A4U2PUJ7_9BACL</name>
<proteinExistence type="inferred from homology"/>
<dbReference type="InterPro" id="IPR003593">
    <property type="entry name" value="AAA+_ATPase"/>
</dbReference>
<dbReference type="InterPro" id="IPR027417">
    <property type="entry name" value="P-loop_NTPase"/>
</dbReference>